<dbReference type="InterPro" id="IPR035986">
    <property type="entry name" value="PKD_dom_sf"/>
</dbReference>
<feature type="domain" description="PKD" evidence="2">
    <location>
        <begin position="662"/>
        <end position="729"/>
    </location>
</feature>
<dbReference type="RefSeq" id="WP_213349865.1">
    <property type="nucleotide sequence ID" value="NZ_JAEDAM010000097.1"/>
</dbReference>
<keyword evidence="1" id="KW-1133">Transmembrane helix</keyword>
<gene>
    <name evidence="3" type="ORF">VAMP_6856n57</name>
</gene>
<reference evidence="3 4" key="1">
    <citation type="journal article" date="2021" name="Nat. Commun.">
        <title>Reductive evolution and unique predatory mode in the CPR bacterium Vampirococcus lugosii.</title>
        <authorList>
            <person name="Moreira D."/>
            <person name="Zivanovic Y."/>
            <person name="Lopez-Archilla A.I."/>
            <person name="Iniesto M."/>
            <person name="Lopez-Garcia P."/>
        </authorList>
    </citation>
    <scope>NUCLEOTIDE SEQUENCE [LARGE SCALE GENOMIC DNA]</scope>
    <source>
        <strain evidence="3">Chiprana</strain>
    </source>
</reference>
<evidence type="ECO:0000256" key="1">
    <source>
        <dbReference type="SAM" id="Phobius"/>
    </source>
</evidence>
<dbReference type="InterPro" id="IPR000601">
    <property type="entry name" value="PKD_dom"/>
</dbReference>
<dbReference type="SUPFAM" id="SSF49299">
    <property type="entry name" value="PKD domain"/>
    <property type="match status" value="2"/>
</dbReference>
<feature type="transmembrane region" description="Helical" evidence="1">
    <location>
        <begin position="108"/>
        <end position="131"/>
    </location>
</feature>
<organism evidence="3 4">
    <name type="scientific">Candidatus Vampirococcus lugosii</name>
    <dbReference type="NCBI Taxonomy" id="2789015"/>
    <lineage>
        <taxon>Bacteria</taxon>
        <taxon>Candidatus Absconditibacteriota</taxon>
        <taxon>Vampirococcus</taxon>
    </lineage>
</organism>
<keyword evidence="1" id="KW-0812">Transmembrane</keyword>
<accession>A0ABS5QMM1</accession>
<dbReference type="Proteomes" id="UP000680365">
    <property type="component" value="Unassembled WGS sequence"/>
</dbReference>
<dbReference type="EMBL" id="JAEDAM010000097">
    <property type="protein sequence ID" value="MBS8122455.1"/>
    <property type="molecule type" value="Genomic_DNA"/>
</dbReference>
<comment type="caution">
    <text evidence="3">The sequence shown here is derived from an EMBL/GenBank/DDBJ whole genome shotgun (WGS) entry which is preliminary data.</text>
</comment>
<dbReference type="Gene3D" id="2.60.40.10">
    <property type="entry name" value="Immunoglobulins"/>
    <property type="match status" value="2"/>
</dbReference>
<keyword evidence="1" id="KW-0472">Membrane</keyword>
<feature type="transmembrane region" description="Helical" evidence="1">
    <location>
        <begin position="29"/>
        <end position="52"/>
    </location>
</feature>
<feature type="transmembrane region" description="Helical" evidence="1">
    <location>
        <begin position="72"/>
        <end position="96"/>
    </location>
</feature>
<dbReference type="Pfam" id="PF00801">
    <property type="entry name" value="PKD"/>
    <property type="match status" value="1"/>
</dbReference>
<dbReference type="CDD" id="cd00146">
    <property type="entry name" value="PKD"/>
    <property type="match status" value="2"/>
</dbReference>
<dbReference type="Pfam" id="PF18911">
    <property type="entry name" value="PKD_4"/>
    <property type="match status" value="1"/>
</dbReference>
<evidence type="ECO:0000259" key="2">
    <source>
        <dbReference type="PROSITE" id="PS50093"/>
    </source>
</evidence>
<dbReference type="InterPro" id="IPR022409">
    <property type="entry name" value="PKD/Chitinase_dom"/>
</dbReference>
<evidence type="ECO:0000313" key="4">
    <source>
        <dbReference type="Proteomes" id="UP000680365"/>
    </source>
</evidence>
<protein>
    <submittedName>
        <fullName evidence="3">PKD repeat</fullName>
    </submittedName>
</protein>
<dbReference type="PROSITE" id="PS50093">
    <property type="entry name" value="PKD"/>
    <property type="match status" value="2"/>
</dbReference>
<name>A0ABS5QMM1_9BACT</name>
<proteinExistence type="predicted"/>
<evidence type="ECO:0000313" key="3">
    <source>
        <dbReference type="EMBL" id="MBS8122455.1"/>
    </source>
</evidence>
<dbReference type="InterPro" id="IPR013783">
    <property type="entry name" value="Ig-like_fold"/>
</dbReference>
<keyword evidence="4" id="KW-1185">Reference proteome</keyword>
<sequence length="747" mass="83813">MGNNEKISNNTNRTKNKVKRGKTISIKGFVIGCLGIFLFFLLITFLSLYWILNNPDSLSAFGIESETIRELLLIFSIMFFGILFFFAFFLLSLNLYKFFTANKSKFKYLIGSIFGGILLLATLGFGTFSIISINNISGEREVVTNNLVNTYLLMENDEPVLFQNDLPLIAPSYFAFQLNESVFVNNLPTDIGNINNITSVELSCGNNQSNLIKSGDIFSNNGFIQGNCLYTTKKDYSVFIEVFYNRAGNAGSISQKIIDLNFDTEIKLSEYSMNDANNEIVVGTVPATVQFDASSLFTDLGLSEQNISWDLNGNGSSDFSDVGNVVYTYRESKLNKVYIELPDITEKRFYFDLRTQDPKVPNCNISFRESSGNNYQFNVSAPSSVSPRNFNIELKNIDTERTYVNEKSRDGRFVIDLQEGVNYIAYATYESGNGDIGNCQTDKFKSGLKSYEIDYSILLKKGSNDKFIEYNFGEEDEEDDETLNIDVLPTKMNIVINGTNPKIDGEYSTDIKFDGDSFYEFEDNKFEYDFTENTEGNVTISIVDPMGNEVTETIPVIVEESDLVPILLISPDEGEEPLQVNIDASASRVTVDGDNIVYYTWDLGDGEKIKNSSLGQINHTYNFDVSADNGHYKPCVTVITRKGIEKTKCGDVFVKRQVKQATIDIVTHPTQSANVGDVVKFMVNTDGQLESVAWNFGNGKTMSGEGRTYTSISTTYNEAGNYNIRVILNYKNNPRVVGNITLRVREK</sequence>
<dbReference type="SMART" id="SM00089">
    <property type="entry name" value="PKD"/>
    <property type="match status" value="3"/>
</dbReference>
<feature type="domain" description="PKD" evidence="2">
    <location>
        <begin position="593"/>
        <end position="621"/>
    </location>
</feature>